<organism evidence="2 3">
    <name type="scientific">Sinobaca qinghaiensis</name>
    <dbReference type="NCBI Taxonomy" id="342944"/>
    <lineage>
        <taxon>Bacteria</taxon>
        <taxon>Bacillati</taxon>
        <taxon>Bacillota</taxon>
        <taxon>Bacilli</taxon>
        <taxon>Bacillales</taxon>
        <taxon>Sporolactobacillaceae</taxon>
        <taxon>Sinobaca</taxon>
    </lineage>
</organism>
<dbReference type="PANTHER" id="PTHR38011:SF12">
    <property type="entry name" value="BIFUNCTIONAL DEAMINASE-REDUCTASE DOMAIN PROTEIN"/>
    <property type="match status" value="1"/>
</dbReference>
<dbReference type="GO" id="GO:0008703">
    <property type="term" value="F:5-amino-6-(5-phosphoribosylamino)uracil reductase activity"/>
    <property type="evidence" value="ECO:0007669"/>
    <property type="project" value="InterPro"/>
</dbReference>
<dbReference type="Pfam" id="PF01872">
    <property type="entry name" value="RibD_C"/>
    <property type="match status" value="1"/>
</dbReference>
<keyword evidence="3" id="KW-1185">Reference proteome</keyword>
<accession>A0A419UWT9</accession>
<gene>
    <name evidence="2" type="ORF">ATL39_3009</name>
</gene>
<sequence length="228" mass="25802">MGRVCLGMILSVDGYISDRDGKLGKLYESFEPNEVIQAEMAKTGAVVMGRNTFDMSEDPDAYADDYEFQVPLFILTHHPPANHPKENENLTITFVTDGIESAVHQAKQAAKEKDVVVLGADVGQQLLKANLADDLQVAFAPIILGQGVRLFDHLEELEIRLEKLRTIETAKQVEIWYRVMKEKKTTAEQVPLNSRVPVFNYCFPINLEKNNRKTKHIIPKRITPHCKE</sequence>
<dbReference type="InterPro" id="IPR024072">
    <property type="entry name" value="DHFR-like_dom_sf"/>
</dbReference>
<dbReference type="GO" id="GO:0009231">
    <property type="term" value="P:riboflavin biosynthetic process"/>
    <property type="evidence" value="ECO:0007669"/>
    <property type="project" value="InterPro"/>
</dbReference>
<dbReference type="Proteomes" id="UP000285120">
    <property type="component" value="Unassembled WGS sequence"/>
</dbReference>
<protein>
    <submittedName>
        <fullName evidence="2">Dihydrofolate reductase</fullName>
    </submittedName>
</protein>
<dbReference type="PANTHER" id="PTHR38011">
    <property type="entry name" value="DIHYDROFOLATE REDUCTASE FAMILY PROTEIN (AFU_ORTHOLOGUE AFUA_8G06820)"/>
    <property type="match status" value="1"/>
</dbReference>
<feature type="domain" description="Bacterial bifunctional deaminase-reductase C-terminal" evidence="1">
    <location>
        <begin position="4"/>
        <end position="168"/>
    </location>
</feature>
<dbReference type="EMBL" id="RAPK01000011">
    <property type="protein sequence ID" value="RKD69589.1"/>
    <property type="molecule type" value="Genomic_DNA"/>
</dbReference>
<dbReference type="InterPro" id="IPR050765">
    <property type="entry name" value="Riboflavin_Biosynth_HTPR"/>
</dbReference>
<name>A0A419UWT9_9BACL</name>
<dbReference type="Gene3D" id="3.40.430.10">
    <property type="entry name" value="Dihydrofolate Reductase, subunit A"/>
    <property type="match status" value="1"/>
</dbReference>
<dbReference type="AlphaFoldDB" id="A0A419UWT9"/>
<reference evidence="2 3" key="1">
    <citation type="submission" date="2018-09" db="EMBL/GenBank/DDBJ databases">
        <title>Genomic Encyclopedia of Archaeal and Bacterial Type Strains, Phase II (KMG-II): from individual species to whole genera.</title>
        <authorList>
            <person name="Goeker M."/>
        </authorList>
    </citation>
    <scope>NUCLEOTIDE SEQUENCE [LARGE SCALE GENOMIC DNA]</scope>
    <source>
        <strain evidence="2 3">DSM 17008</strain>
    </source>
</reference>
<dbReference type="OrthoDB" id="195113at2"/>
<evidence type="ECO:0000259" key="1">
    <source>
        <dbReference type="Pfam" id="PF01872"/>
    </source>
</evidence>
<dbReference type="SUPFAM" id="SSF53597">
    <property type="entry name" value="Dihydrofolate reductase-like"/>
    <property type="match status" value="1"/>
</dbReference>
<dbReference type="RefSeq" id="WP_120194146.1">
    <property type="nucleotide sequence ID" value="NZ_RAPK01000011.1"/>
</dbReference>
<evidence type="ECO:0000313" key="3">
    <source>
        <dbReference type="Proteomes" id="UP000285120"/>
    </source>
</evidence>
<dbReference type="InterPro" id="IPR002734">
    <property type="entry name" value="RibDG_C"/>
</dbReference>
<comment type="caution">
    <text evidence="2">The sequence shown here is derived from an EMBL/GenBank/DDBJ whole genome shotgun (WGS) entry which is preliminary data.</text>
</comment>
<proteinExistence type="predicted"/>
<evidence type="ECO:0000313" key="2">
    <source>
        <dbReference type="EMBL" id="RKD69589.1"/>
    </source>
</evidence>